<dbReference type="EMBL" id="CP119067">
    <property type="protein sequence ID" value="WEL38788.1"/>
    <property type="molecule type" value="Genomic_DNA"/>
</dbReference>
<dbReference type="GO" id="GO:0034388">
    <property type="term" value="C:Pwp2p-containing subcomplex of 90S preribosome"/>
    <property type="evidence" value="ECO:0007669"/>
    <property type="project" value="TreeGrafter"/>
</dbReference>
<proteinExistence type="predicted"/>
<dbReference type="InterPro" id="IPR011047">
    <property type="entry name" value="Quinoprotein_ADH-like_sf"/>
</dbReference>
<evidence type="ECO:0000259" key="1">
    <source>
        <dbReference type="Pfam" id="PF25171"/>
    </source>
</evidence>
<protein>
    <submittedName>
        <fullName evidence="2">WD40 domain-containing protein</fullName>
    </submittedName>
</protein>
<evidence type="ECO:0000313" key="3">
    <source>
        <dbReference type="EMBL" id="WEL38788.1"/>
    </source>
</evidence>
<reference evidence="3 5" key="2">
    <citation type="submission" date="2023-02" db="EMBL/GenBank/DDBJ databases">
        <title>Encephalitozoon hellem ATCC 50451 complete genome.</title>
        <authorList>
            <person name="Mascarenhas dos Santos A.C."/>
            <person name="Julian A.T."/>
            <person name="Pombert J.-F."/>
        </authorList>
    </citation>
    <scope>NUCLEOTIDE SEQUENCE [LARGE SCALE GENOMIC DNA]</scope>
    <source>
        <strain evidence="3 5">ATCC 50451</strain>
    </source>
</reference>
<dbReference type="GO" id="GO:0032040">
    <property type="term" value="C:small-subunit processome"/>
    <property type="evidence" value="ECO:0007669"/>
    <property type="project" value="TreeGrafter"/>
</dbReference>
<evidence type="ECO:0000313" key="5">
    <source>
        <dbReference type="Proteomes" id="UP001217963"/>
    </source>
</evidence>
<name>A0A9Q9F9H9_ENCHE</name>
<dbReference type="InterPro" id="IPR015943">
    <property type="entry name" value="WD40/YVTN_repeat-like_dom_sf"/>
</dbReference>
<dbReference type="PANTHER" id="PTHR22840:SF12">
    <property type="entry name" value="WD REPEAT-CONTAINING PROTEIN 36"/>
    <property type="match status" value="1"/>
</dbReference>
<dbReference type="AlphaFoldDB" id="A0A9Q9F9H9"/>
<dbReference type="OrthoDB" id="2190571at2759"/>
<sequence length="731" mass="83544">MKTNESDLFKRYRVANQMASSFPLMVREANNSVFVTSTTRTSYMIYDVKKMNLLFCGPTFGRIHCTYQRGDVVYVGSYRDVYVTTRGGVVRCFTLPSGSVQSNKRVRVSEESMEAIIRQILGFGEIVLILTQNELFVTEDLNEMYKIEHDEIERLFHPHTYINKVVKVLKGGKMVLYNVSSRKEVYAYKPFEAAITAIEQSPVVDVVGIGLENGTIHIFNLRTDRVLFSFKLQNAVKELSFGGSRLMAITREGMFIFDLNSKKKMIAMENMPDGGGKEEDCPMGGILSGKFLDDGSLVASTKDSLSIYEVKDYNLEVIKRRRTYNNEIIGIEFMDERNVLVFGPRCVFNMNVYRDEQNFMFKFKGDIEMMDVNKSIVCFGKRSLHALNFLEKNSKFILNKDINCLAVYKDFCCFGKDKIILMNLKSKLVHGKFSVGEELVDLAMDFTKIVAATSSGIRVYTTKGSEIGRYEVEGIVSIRLIENFTVICTSTQILFYDDGVSRVFKSSDKIVDYCVSSDSKWIAILSNQNVFIYDILTTTLLDMLVLDSEAKFIRFSPNLDFLLAVSRDNDLILFSNKSNFQSSAEPKEAVLNLSEFRKRSSAEEAGWRHKRGNLYSELLLLKGLQNNFEERDSNNSDGSEMLEKLLDEDWVRSMSKEDVQKVICLVTPHVLTSMDIVQRILFNVLRYKSHMLEPNDIHVLNEKFAKEWNDFEENAMKVIGYLGIESDGLLQ</sequence>
<dbReference type="InterPro" id="IPR059157">
    <property type="entry name" value="WDR36-Utp21_N"/>
</dbReference>
<dbReference type="PANTHER" id="PTHR22840">
    <property type="entry name" value="WD REPEAT-CONTAINING PROTEIN 36"/>
    <property type="match status" value="1"/>
</dbReference>
<keyword evidence="5" id="KW-1185">Reference proteome</keyword>
<dbReference type="EMBL" id="CP075152">
    <property type="protein sequence ID" value="UTX43326.1"/>
    <property type="molecule type" value="Genomic_DNA"/>
</dbReference>
<accession>A0A9Q9F9H9</accession>
<dbReference type="Pfam" id="PF25171">
    <property type="entry name" value="Beta-prop_WDR36-Utp21_1st"/>
    <property type="match status" value="1"/>
</dbReference>
<dbReference type="Gene3D" id="2.130.10.10">
    <property type="entry name" value="YVTN repeat-like/Quinoprotein amine dehydrogenase"/>
    <property type="match status" value="2"/>
</dbReference>
<organism evidence="2 4">
    <name type="scientific">Encephalitozoon hellem</name>
    <name type="common">Microsporidian parasite</name>
    <dbReference type="NCBI Taxonomy" id="27973"/>
    <lineage>
        <taxon>Eukaryota</taxon>
        <taxon>Fungi</taxon>
        <taxon>Fungi incertae sedis</taxon>
        <taxon>Microsporidia</taxon>
        <taxon>Unikaryonidae</taxon>
        <taxon>Encephalitozoon</taxon>
    </lineage>
</organism>
<evidence type="ECO:0000313" key="2">
    <source>
        <dbReference type="EMBL" id="UTX43326.1"/>
    </source>
</evidence>
<evidence type="ECO:0000313" key="4">
    <source>
        <dbReference type="Proteomes" id="UP001059546"/>
    </source>
</evidence>
<gene>
    <name evidence="2" type="ORF">GPU96_06g10720</name>
    <name evidence="3" type="ORF">PFJ87_06g00530</name>
</gene>
<dbReference type="Proteomes" id="UP001217963">
    <property type="component" value="Chromosome VI"/>
</dbReference>
<dbReference type="Proteomes" id="UP001059546">
    <property type="component" value="Chromosome VI"/>
</dbReference>
<dbReference type="GO" id="GO:0006364">
    <property type="term" value="P:rRNA processing"/>
    <property type="evidence" value="ECO:0007669"/>
    <property type="project" value="TreeGrafter"/>
</dbReference>
<reference evidence="2" key="1">
    <citation type="submission" date="2022-08" db="EMBL/GenBank/DDBJ databases">
        <title>Encephalitozoon hellem ATCC 50604 Complete Genome.</title>
        <authorList>
            <person name="Mascarenhas dos Santos A.C."/>
            <person name="Julian A.T."/>
            <person name="Pombert J.-F."/>
        </authorList>
    </citation>
    <scope>NUCLEOTIDE SEQUENCE</scope>
    <source>
        <strain evidence="2">ATCC 50604</strain>
    </source>
</reference>
<feature type="domain" description="WDR36/Utp21 N-terminal" evidence="1">
    <location>
        <begin position="35"/>
        <end position="297"/>
    </location>
</feature>
<dbReference type="SUPFAM" id="SSF50998">
    <property type="entry name" value="Quinoprotein alcohol dehydrogenase-like"/>
    <property type="match status" value="1"/>
</dbReference>